<evidence type="ECO:0000313" key="3">
    <source>
        <dbReference type="Proteomes" id="UP000178179"/>
    </source>
</evidence>
<protein>
    <submittedName>
        <fullName evidence="2">Uncharacterized protein</fullName>
    </submittedName>
</protein>
<feature type="transmembrane region" description="Helical" evidence="1">
    <location>
        <begin position="52"/>
        <end position="73"/>
    </location>
</feature>
<dbReference type="Proteomes" id="UP000178179">
    <property type="component" value="Unassembled WGS sequence"/>
</dbReference>
<sequence length="145" mass="15701">MKEEHIIKQLSTLKSIEPDAGFARSARTTILYRSEPMPARFFGLTQSLSTTLSIGLVVMLFVFIALGGVATMLRTPLSPTFQGVDEQSLASEAGSINQTIDARLSEVAYISGERENKLVMATTPSDGDSNADKEIDLLLTQAKGY</sequence>
<dbReference type="EMBL" id="MHIS01000021">
    <property type="protein sequence ID" value="OGY56133.1"/>
    <property type="molecule type" value="Genomic_DNA"/>
</dbReference>
<evidence type="ECO:0000256" key="1">
    <source>
        <dbReference type="SAM" id="Phobius"/>
    </source>
</evidence>
<gene>
    <name evidence="2" type="ORF">A2119_02920</name>
</gene>
<keyword evidence="1" id="KW-1133">Transmembrane helix</keyword>
<organism evidence="2 3">
    <name type="scientific">Candidatus Colwellbacteria bacterium GWA2_46_10</name>
    <dbReference type="NCBI Taxonomy" id="1797684"/>
    <lineage>
        <taxon>Bacteria</taxon>
        <taxon>Candidatus Colwelliibacteriota</taxon>
    </lineage>
</organism>
<accession>A0A1G1YUT1</accession>
<name>A0A1G1YUT1_9BACT</name>
<keyword evidence="1" id="KW-0812">Transmembrane</keyword>
<reference evidence="2 3" key="1">
    <citation type="journal article" date="2016" name="Nat. Commun.">
        <title>Thousands of microbial genomes shed light on interconnected biogeochemical processes in an aquifer system.</title>
        <authorList>
            <person name="Anantharaman K."/>
            <person name="Brown C.T."/>
            <person name="Hug L.A."/>
            <person name="Sharon I."/>
            <person name="Castelle C.J."/>
            <person name="Probst A.J."/>
            <person name="Thomas B.C."/>
            <person name="Singh A."/>
            <person name="Wilkins M.J."/>
            <person name="Karaoz U."/>
            <person name="Brodie E.L."/>
            <person name="Williams K.H."/>
            <person name="Hubbard S.S."/>
            <person name="Banfield J.F."/>
        </authorList>
    </citation>
    <scope>NUCLEOTIDE SEQUENCE [LARGE SCALE GENOMIC DNA]</scope>
</reference>
<comment type="caution">
    <text evidence="2">The sequence shown here is derived from an EMBL/GenBank/DDBJ whole genome shotgun (WGS) entry which is preliminary data.</text>
</comment>
<proteinExistence type="predicted"/>
<dbReference type="AlphaFoldDB" id="A0A1G1YUT1"/>
<keyword evidence="1" id="KW-0472">Membrane</keyword>
<evidence type="ECO:0000313" key="2">
    <source>
        <dbReference type="EMBL" id="OGY56133.1"/>
    </source>
</evidence>